<accession>A0A3B3TAK5</accession>
<evidence type="ECO:0000313" key="2">
    <source>
        <dbReference type="Proteomes" id="UP000261540"/>
    </source>
</evidence>
<protein>
    <submittedName>
        <fullName evidence="1">Uncharacterized protein</fullName>
    </submittedName>
</protein>
<organism evidence="1 2">
    <name type="scientific">Paramormyrops kingsleyae</name>
    <dbReference type="NCBI Taxonomy" id="1676925"/>
    <lineage>
        <taxon>Eukaryota</taxon>
        <taxon>Metazoa</taxon>
        <taxon>Chordata</taxon>
        <taxon>Craniata</taxon>
        <taxon>Vertebrata</taxon>
        <taxon>Euteleostomi</taxon>
        <taxon>Actinopterygii</taxon>
        <taxon>Neopterygii</taxon>
        <taxon>Teleostei</taxon>
        <taxon>Osteoglossocephala</taxon>
        <taxon>Osteoglossomorpha</taxon>
        <taxon>Osteoglossiformes</taxon>
        <taxon>Mormyridae</taxon>
        <taxon>Paramormyrops</taxon>
    </lineage>
</organism>
<proteinExistence type="predicted"/>
<reference evidence="1" key="1">
    <citation type="submission" date="2025-08" db="UniProtKB">
        <authorList>
            <consortium name="Ensembl"/>
        </authorList>
    </citation>
    <scope>IDENTIFICATION</scope>
</reference>
<reference evidence="1" key="2">
    <citation type="submission" date="2025-09" db="UniProtKB">
        <authorList>
            <consortium name="Ensembl"/>
        </authorList>
    </citation>
    <scope>IDENTIFICATION</scope>
</reference>
<name>A0A3B3TAK5_9TELE</name>
<evidence type="ECO:0000313" key="1">
    <source>
        <dbReference type="Ensembl" id="ENSPKIP00000040292.1"/>
    </source>
</evidence>
<dbReference type="Proteomes" id="UP000261540">
    <property type="component" value="Unplaced"/>
</dbReference>
<keyword evidence="2" id="KW-1185">Reference proteome</keyword>
<dbReference type="Ensembl" id="ENSPKIT00000021311.1">
    <property type="protein sequence ID" value="ENSPKIP00000040292.1"/>
    <property type="gene ID" value="ENSPKIG00000017315.1"/>
</dbReference>
<sequence length="88" mass="10159">MSPQHQNNTFLSHCGDTWSPQCNIYTSPLPHTGTIWTCQITLACFWTAEENRRTQIKHHRDTGITCKLHTCRAESETEYLISLCHTLI</sequence>
<dbReference type="AlphaFoldDB" id="A0A3B3TAK5"/>